<dbReference type="EC" id="1.-.-.-" evidence="1"/>
<dbReference type="InterPro" id="IPR024747">
    <property type="entry name" value="Pyridox_Oxase-rel"/>
</dbReference>
<dbReference type="EMBL" id="JBIPKE010000013">
    <property type="protein sequence ID" value="MFH6982760.1"/>
    <property type="molecule type" value="Genomic_DNA"/>
</dbReference>
<comment type="caution">
    <text evidence="1">The sequence shown here is derived from an EMBL/GenBank/DDBJ whole genome shotgun (WGS) entry which is preliminary data.</text>
</comment>
<dbReference type="Proteomes" id="UP001610063">
    <property type="component" value="Unassembled WGS sequence"/>
</dbReference>
<dbReference type="PANTHER" id="PTHR34071">
    <property type="entry name" value="5-NITROIMIDAZOLE ANTIBIOTICS RESISTANCE PROTEIN, NIMA-FAMILY-RELATED PROTEIN-RELATED"/>
    <property type="match status" value="1"/>
</dbReference>
<accession>A0ABW7N6P6</accession>
<dbReference type="PANTHER" id="PTHR34071:SF2">
    <property type="entry name" value="FLAVIN-NUCLEOTIDE-BINDING PROTEIN"/>
    <property type="match status" value="1"/>
</dbReference>
<dbReference type="InterPro" id="IPR012349">
    <property type="entry name" value="Split_barrel_FMN-bd"/>
</dbReference>
<dbReference type="GO" id="GO:0016491">
    <property type="term" value="F:oxidoreductase activity"/>
    <property type="evidence" value="ECO:0007669"/>
    <property type="project" value="UniProtKB-KW"/>
</dbReference>
<keyword evidence="1" id="KW-0560">Oxidoreductase</keyword>
<dbReference type="SUPFAM" id="SSF50475">
    <property type="entry name" value="FMN-binding split barrel"/>
    <property type="match status" value="1"/>
</dbReference>
<keyword evidence="2" id="KW-1185">Reference proteome</keyword>
<evidence type="ECO:0000313" key="1">
    <source>
        <dbReference type="EMBL" id="MFH6982760.1"/>
    </source>
</evidence>
<organism evidence="1 2">
    <name type="scientific">Marinoscillum luteum</name>
    <dbReference type="NCBI Taxonomy" id="861051"/>
    <lineage>
        <taxon>Bacteria</taxon>
        <taxon>Pseudomonadati</taxon>
        <taxon>Bacteroidota</taxon>
        <taxon>Cytophagia</taxon>
        <taxon>Cytophagales</taxon>
        <taxon>Reichenbachiellaceae</taxon>
        <taxon>Marinoscillum</taxon>
    </lineage>
</organism>
<protein>
    <submittedName>
        <fullName evidence="1">Pyridoxamine 5'-phosphate oxidase family protein</fullName>
        <ecNumber evidence="1">1.-.-.-</ecNumber>
    </submittedName>
</protein>
<name>A0ABW7N6P6_9BACT</name>
<dbReference type="RefSeq" id="WP_395416408.1">
    <property type="nucleotide sequence ID" value="NZ_JBIPKE010000013.1"/>
</dbReference>
<sequence length="211" mass="23419">MKESLRTSRYPNRTLEDKELIYNILDEALFCTVAYADSQVAHQIPTGFCRLGDEVFIHGSVKSHFITKLLESDEVSLSVMLFDALVLAPTAFNHSVNYRSVVLYSKAREVRDEAQKARVLSAYTDKYIPGRMCDLPQPTSEELGVTTVLALSIDKSLAKMRSGGVGVDTSKSNVWSGIVPFQTGYGAPEVDHGNSQVETPHYLNQLITRNT</sequence>
<evidence type="ECO:0000313" key="2">
    <source>
        <dbReference type="Proteomes" id="UP001610063"/>
    </source>
</evidence>
<dbReference type="Pfam" id="PF12900">
    <property type="entry name" value="Pyridox_ox_2"/>
    <property type="match status" value="1"/>
</dbReference>
<gene>
    <name evidence="1" type="ORF">ACHKAR_04885</name>
</gene>
<proteinExistence type="predicted"/>
<dbReference type="Gene3D" id="2.30.110.10">
    <property type="entry name" value="Electron Transport, Fmn-binding Protein, Chain A"/>
    <property type="match status" value="1"/>
</dbReference>
<reference evidence="1 2" key="1">
    <citation type="journal article" date="2013" name="Int. J. Syst. Evol. Microbiol.">
        <title>Marinoscillum luteum sp. nov., isolated from marine sediment.</title>
        <authorList>
            <person name="Cha I.T."/>
            <person name="Park S.J."/>
            <person name="Kim S.J."/>
            <person name="Kim J.G."/>
            <person name="Jung M.Y."/>
            <person name="Shin K.S."/>
            <person name="Kwon K.K."/>
            <person name="Yang S.H."/>
            <person name="Seo Y.S."/>
            <person name="Rhee S.K."/>
        </authorList>
    </citation>
    <scope>NUCLEOTIDE SEQUENCE [LARGE SCALE GENOMIC DNA]</scope>
    <source>
        <strain evidence="1 2">KCTC 23939</strain>
    </source>
</reference>